<dbReference type="InterPro" id="IPR003591">
    <property type="entry name" value="Leu-rich_rpt_typical-subtyp"/>
</dbReference>
<dbReference type="SUPFAM" id="SSF46785">
    <property type="entry name" value="Winged helix' DNA-binding domain"/>
    <property type="match status" value="1"/>
</dbReference>
<dbReference type="InterPro" id="IPR013103">
    <property type="entry name" value="RVT_2"/>
</dbReference>
<dbReference type="Gene3D" id="3.40.50.300">
    <property type="entry name" value="P-loop containing nucleotide triphosphate hydrolases"/>
    <property type="match status" value="1"/>
</dbReference>
<dbReference type="Pfam" id="PF23282">
    <property type="entry name" value="WHD_ROQ1"/>
    <property type="match status" value="1"/>
</dbReference>
<dbReference type="GO" id="GO:0006952">
    <property type="term" value="P:defense response"/>
    <property type="evidence" value="ECO:0007669"/>
    <property type="project" value="UniProtKB-KW"/>
</dbReference>
<dbReference type="Pfam" id="PF23598">
    <property type="entry name" value="LRR_14"/>
    <property type="match status" value="1"/>
</dbReference>
<dbReference type="Pfam" id="PF07727">
    <property type="entry name" value="RVT_2"/>
    <property type="match status" value="1"/>
</dbReference>
<dbReference type="SUPFAM" id="SSF52200">
    <property type="entry name" value="Toll/Interleukin receptor TIR domain"/>
    <property type="match status" value="1"/>
</dbReference>
<dbReference type="PANTHER" id="PTHR11017">
    <property type="entry name" value="LEUCINE-RICH REPEAT-CONTAINING PROTEIN"/>
    <property type="match status" value="1"/>
</dbReference>
<evidence type="ECO:0000259" key="8">
    <source>
        <dbReference type="PROSITE" id="PS50104"/>
    </source>
</evidence>
<gene>
    <name evidence="9" type="ORF">SVIM_LOCUS443138</name>
</gene>
<dbReference type="SUPFAM" id="SSF52058">
    <property type="entry name" value="L domain-like"/>
    <property type="match status" value="1"/>
</dbReference>
<dbReference type="InterPro" id="IPR043502">
    <property type="entry name" value="DNA/RNA_pol_sf"/>
</dbReference>
<dbReference type="FunFam" id="3.40.50.10140:FF:000007">
    <property type="entry name" value="Disease resistance protein (TIR-NBS-LRR class)"/>
    <property type="match status" value="1"/>
</dbReference>
<dbReference type="PROSITE" id="PS50104">
    <property type="entry name" value="TIR"/>
    <property type="match status" value="1"/>
</dbReference>
<dbReference type="GO" id="GO:0007165">
    <property type="term" value="P:signal transduction"/>
    <property type="evidence" value="ECO:0007669"/>
    <property type="project" value="InterPro"/>
</dbReference>
<evidence type="ECO:0000313" key="9">
    <source>
        <dbReference type="EMBL" id="VFU59969.1"/>
    </source>
</evidence>
<dbReference type="InterPro" id="IPR000157">
    <property type="entry name" value="TIR_dom"/>
</dbReference>
<dbReference type="InterPro" id="IPR011713">
    <property type="entry name" value="Leu-rich_rpt_3"/>
</dbReference>
<dbReference type="InterPro" id="IPR044974">
    <property type="entry name" value="Disease_R_plants"/>
</dbReference>
<feature type="domain" description="TIR" evidence="8">
    <location>
        <begin position="20"/>
        <end position="186"/>
    </location>
</feature>
<sequence length="1665" mass="189200">MASTSLQGITSSPSSSPPEYIYDVFLSFRGQDTRNNFTSHLHSNLKQRGIDVYMDDRELERGKTIEPALWKAIEESRFSVVVFSRNYASSPWCLDELVKIVQCMKEMGQTVLPVFYDVDPSLVAEQKGRYEKAFVQHEENFKENLEKVRSWKDCLTTVANLSGWDVRNRNESESIQIIVEHIFYKLSVTMPTISKSLVGVDSRLEVLNGYIGEEVGEAIFIGVCGMGGIGKTTVARVVYDRIRWQFEGSCFLANVREVFAEKDGSRCLQEQLLSEILMERATVWDSFRGIDLIRRRLRLKKILLILDDVNDQQQLEFLAAERGWFGSGSRIIITSRDKKVLTRYDDTRIYEVEKLNDDDALMLFIQKAFKNYQPTEDFMELSKQVVGYANGLPLALEVIGSFLHGRGILDWGSAIDRLNEIPNREIIDVLRISFDGLHELEKKIFLDIACFLKGFKKDRIIRILNGCGFHANIGTQVLIDKSLISVSRDQVWMHNLLQIMGKEIVRCESPEEPGRRSRLWTYEDACLALMDNTGKEKIEAIFLDMLGITEAQWNMKAFSKISKLRLLKINNVQLSEGPRDLSNKLRFLEWHFYPSKSLQACLHVDELVELHMPNSNIEQLWYGHKRAVNLEIIDLSNSLSLVKTPDFTGIPNLKRLILEGCTSLYEVHPSLGHHKKLQYVNLVNCRSIRTLPSNLEMESLEVFSLDGCSKLEKFPDIVGNMNKLMVLRLDDTGITELSSSSHHLIGLGLLSMSNCKNLTRIPKGISCLKSLKKLDLSGCSRLEYIPKNLGEVESLEEFDLSGTSIKQLPASISLLKNLKVLSLDGCERIAVPSSLSSLCSLEVLSLRVCHLTEGALTENIGCLSSLMSLDLSGNDFVSLPRSINKLSRLEILVLEDCRMLESLPEVPSKVQTVNLNGCIRLKEIPNPKMLSSSKRSEFSCLNCWELYRHIDQDRMVFTMLIRYLQGLSNPRPGFGIVVPVNEIPGWFIHQKKGSSISVEVLSWSMGFVACVTFSASGESPSLFCHLKANGKENYPLPMGISCNSIQVLSDHLWLFCLSFDYLKELKEWQHESFSNIELSFHSSERVKVKTCGVFLLYSLHTPQIEAEIEDNDESDDPQIEAEIEDNDESDDVPVRGTRLLTNIYSRCNLAEVEPSDFEEAINSQVWIAAMREELMMIEKNETWMLVDRPIHKKVIGVKWIFKVKLNVDGSVNKHKARLVAKGYSQERGTNFSETFAPVSRLDTIKLLLALAAQCGWFIYQLDVKSAFLNGALNEKVYIEQPNGFEREMNADKVYLLKKGLYGLKQAPRAWYCRLEEYLISLGFERSLNEVTLYVKNVNKHTLIISVYIDDLLIAGDEEQMVEEFKTNMKSIFKMNELGQLSYFLGMEVTQSKQGYFLCQTRFTTRLLGKFAMENCKPVSTPMVLGQKLAKDDGAPRADGRTYRSLIGSLMYLTATRPDIVFAVNYLSRFMQDPSQVHYVAAKRVLRYLKGTLSFGMHFQKSESMKLIGFTDSDWGGSEEMISTSGYCFSIGGGIFCWNSKKQSIVAHSTAEAEYIAAYVGAKQLIWLRKILCDLGHVQPNPTVLLCDNTSAIAISMNSVFHDKTKDMKIKYHALRQYQQEGELEMVYCPSKEQLADLFTKPLAKERFEKLREMIGMCRLGTKGEC</sequence>
<keyword evidence="2" id="KW-0433">Leucine-rich repeat</keyword>
<dbReference type="SUPFAM" id="SSF56672">
    <property type="entry name" value="DNA/RNA polymerases"/>
    <property type="match status" value="1"/>
</dbReference>
<dbReference type="CDD" id="cd09272">
    <property type="entry name" value="RNase_HI_RT_Ty1"/>
    <property type="match status" value="1"/>
</dbReference>
<protein>
    <recommendedName>
        <fullName evidence="1">ADP-ribosyl cyclase/cyclic ADP-ribose hydrolase</fullName>
        <ecNumber evidence="1">3.2.2.6</ecNumber>
    </recommendedName>
</protein>
<dbReference type="SMART" id="SM00255">
    <property type="entry name" value="TIR"/>
    <property type="match status" value="1"/>
</dbReference>
<dbReference type="Pfam" id="PF01582">
    <property type="entry name" value="TIR"/>
    <property type="match status" value="1"/>
</dbReference>
<dbReference type="GO" id="GO:0061809">
    <property type="term" value="F:NAD+ nucleosidase activity, cyclic ADP-ribose generating"/>
    <property type="evidence" value="ECO:0007669"/>
    <property type="project" value="UniProtKB-EC"/>
</dbReference>
<organism evidence="9">
    <name type="scientific">Salix viminalis</name>
    <name type="common">Common osier</name>
    <name type="synonym">Basket willow</name>
    <dbReference type="NCBI Taxonomy" id="40686"/>
    <lineage>
        <taxon>Eukaryota</taxon>
        <taxon>Viridiplantae</taxon>
        <taxon>Streptophyta</taxon>
        <taxon>Embryophyta</taxon>
        <taxon>Tracheophyta</taxon>
        <taxon>Spermatophyta</taxon>
        <taxon>Magnoliopsida</taxon>
        <taxon>eudicotyledons</taxon>
        <taxon>Gunneridae</taxon>
        <taxon>Pentapetalae</taxon>
        <taxon>rosids</taxon>
        <taxon>fabids</taxon>
        <taxon>Malpighiales</taxon>
        <taxon>Salicaceae</taxon>
        <taxon>Saliceae</taxon>
        <taxon>Salix</taxon>
    </lineage>
</organism>
<name>A0A6N2N2N9_SALVM</name>
<dbReference type="Gene3D" id="3.80.10.10">
    <property type="entry name" value="Ribonuclease Inhibitor"/>
    <property type="match status" value="2"/>
</dbReference>
<dbReference type="PANTHER" id="PTHR11017:SF559">
    <property type="entry name" value="DISEASE RESISTANCE PROTEIN CHL1"/>
    <property type="match status" value="1"/>
</dbReference>
<evidence type="ECO:0000256" key="4">
    <source>
        <dbReference type="ARBA" id="ARBA00022801"/>
    </source>
</evidence>
<dbReference type="Pfam" id="PF07725">
    <property type="entry name" value="LRR_3"/>
    <property type="match status" value="1"/>
</dbReference>
<proteinExistence type="predicted"/>
<dbReference type="Pfam" id="PF00931">
    <property type="entry name" value="NB-ARC"/>
    <property type="match status" value="1"/>
</dbReference>
<evidence type="ECO:0000256" key="5">
    <source>
        <dbReference type="ARBA" id="ARBA00022821"/>
    </source>
</evidence>
<dbReference type="InterPro" id="IPR036390">
    <property type="entry name" value="WH_DNA-bd_sf"/>
</dbReference>
<reference evidence="9" key="1">
    <citation type="submission" date="2019-03" db="EMBL/GenBank/DDBJ databases">
        <authorList>
            <person name="Mank J."/>
            <person name="Almeida P."/>
        </authorList>
    </citation>
    <scope>NUCLEOTIDE SEQUENCE</scope>
    <source>
        <strain evidence="9">78183</strain>
    </source>
</reference>
<dbReference type="InterPro" id="IPR002182">
    <property type="entry name" value="NB-ARC"/>
</dbReference>
<dbReference type="PRINTS" id="PR00364">
    <property type="entry name" value="DISEASERSIST"/>
</dbReference>
<dbReference type="Gene3D" id="3.40.50.10140">
    <property type="entry name" value="Toll/interleukin-1 receptor homology (TIR) domain"/>
    <property type="match status" value="1"/>
</dbReference>
<keyword evidence="3" id="KW-0677">Repeat</keyword>
<dbReference type="EC" id="3.2.2.6" evidence="1"/>
<dbReference type="SUPFAM" id="SSF52540">
    <property type="entry name" value="P-loop containing nucleoside triphosphate hydrolases"/>
    <property type="match status" value="1"/>
</dbReference>
<evidence type="ECO:0000256" key="1">
    <source>
        <dbReference type="ARBA" id="ARBA00011982"/>
    </source>
</evidence>
<evidence type="ECO:0000256" key="2">
    <source>
        <dbReference type="ARBA" id="ARBA00022614"/>
    </source>
</evidence>
<dbReference type="InterPro" id="IPR045344">
    <property type="entry name" value="C-JID"/>
</dbReference>
<dbReference type="GO" id="GO:0043531">
    <property type="term" value="F:ADP binding"/>
    <property type="evidence" value="ECO:0007669"/>
    <property type="project" value="InterPro"/>
</dbReference>
<accession>A0A6N2N2N9</accession>
<keyword evidence="6" id="KW-0520">NAD</keyword>
<dbReference type="Pfam" id="PF20160">
    <property type="entry name" value="C-JID"/>
    <property type="match status" value="1"/>
</dbReference>
<evidence type="ECO:0000256" key="3">
    <source>
        <dbReference type="ARBA" id="ARBA00022737"/>
    </source>
</evidence>
<keyword evidence="5" id="KW-0611">Plant defense</keyword>
<dbReference type="EMBL" id="CAADRP010002041">
    <property type="protein sequence ID" value="VFU59969.1"/>
    <property type="molecule type" value="Genomic_DNA"/>
</dbReference>
<dbReference type="InterPro" id="IPR035897">
    <property type="entry name" value="Toll_tir_struct_dom_sf"/>
</dbReference>
<dbReference type="GO" id="GO:0051707">
    <property type="term" value="P:response to other organism"/>
    <property type="evidence" value="ECO:0007669"/>
    <property type="project" value="UniProtKB-ARBA"/>
</dbReference>
<keyword evidence="4" id="KW-0378">Hydrolase</keyword>
<comment type="catalytic activity">
    <reaction evidence="7">
        <text>NAD(+) + H2O = ADP-D-ribose + nicotinamide + H(+)</text>
        <dbReference type="Rhea" id="RHEA:16301"/>
        <dbReference type="ChEBI" id="CHEBI:15377"/>
        <dbReference type="ChEBI" id="CHEBI:15378"/>
        <dbReference type="ChEBI" id="CHEBI:17154"/>
        <dbReference type="ChEBI" id="CHEBI:57540"/>
        <dbReference type="ChEBI" id="CHEBI:57967"/>
        <dbReference type="EC" id="3.2.2.6"/>
    </reaction>
    <physiologicalReaction direction="left-to-right" evidence="7">
        <dbReference type="Rhea" id="RHEA:16302"/>
    </physiologicalReaction>
</comment>
<dbReference type="InterPro" id="IPR032675">
    <property type="entry name" value="LRR_dom_sf"/>
</dbReference>
<dbReference type="InterPro" id="IPR058192">
    <property type="entry name" value="WHD_ROQ1-like"/>
</dbReference>
<evidence type="ECO:0000256" key="7">
    <source>
        <dbReference type="ARBA" id="ARBA00047304"/>
    </source>
</evidence>
<dbReference type="InterPro" id="IPR055414">
    <property type="entry name" value="LRR_R13L4/SHOC2-like"/>
</dbReference>
<dbReference type="Gene3D" id="1.10.8.430">
    <property type="entry name" value="Helical domain of apoptotic protease-activating factors"/>
    <property type="match status" value="1"/>
</dbReference>
<dbReference type="InterPro" id="IPR042197">
    <property type="entry name" value="Apaf_helical"/>
</dbReference>
<dbReference type="InterPro" id="IPR027417">
    <property type="entry name" value="P-loop_NTPase"/>
</dbReference>
<dbReference type="SMART" id="SM00369">
    <property type="entry name" value="LRR_TYP"/>
    <property type="match status" value="2"/>
</dbReference>
<evidence type="ECO:0000256" key="6">
    <source>
        <dbReference type="ARBA" id="ARBA00023027"/>
    </source>
</evidence>